<feature type="signal peptide" evidence="1">
    <location>
        <begin position="1"/>
        <end position="19"/>
    </location>
</feature>
<accession>A0A8D8URG1</accession>
<dbReference type="EMBL" id="HBUF01344087">
    <property type="protein sequence ID" value="CAG6707380.1"/>
    <property type="molecule type" value="Transcribed_RNA"/>
</dbReference>
<name>A0A8D8URG1_9HEMI</name>
<evidence type="ECO:0000256" key="1">
    <source>
        <dbReference type="SAM" id="SignalP"/>
    </source>
</evidence>
<protein>
    <submittedName>
        <fullName evidence="2">Uncharacterized protein</fullName>
    </submittedName>
</protein>
<proteinExistence type="predicted"/>
<sequence length="167" mass="18875">MFLIFSVLLLSSLLQLALSFSPQNSGDAYVMLYKDNTHRTSQQRIFLGDHFLFDISLRNLDDSKDYDSINLINITQSFKFFGEVQNVTFGLEWIQDEVYKLTSVSPAFHVDGKSQNVLLASRNICFTGLVVTDNSNATLPNRIIRKIILTLIDDDFSGHARKSSSNS</sequence>
<dbReference type="AlphaFoldDB" id="A0A8D8URG1"/>
<organism evidence="2">
    <name type="scientific">Cacopsylla melanoneura</name>
    <dbReference type="NCBI Taxonomy" id="428564"/>
    <lineage>
        <taxon>Eukaryota</taxon>
        <taxon>Metazoa</taxon>
        <taxon>Ecdysozoa</taxon>
        <taxon>Arthropoda</taxon>
        <taxon>Hexapoda</taxon>
        <taxon>Insecta</taxon>
        <taxon>Pterygota</taxon>
        <taxon>Neoptera</taxon>
        <taxon>Paraneoptera</taxon>
        <taxon>Hemiptera</taxon>
        <taxon>Sternorrhyncha</taxon>
        <taxon>Psylloidea</taxon>
        <taxon>Psyllidae</taxon>
        <taxon>Psyllinae</taxon>
        <taxon>Cacopsylla</taxon>
    </lineage>
</organism>
<dbReference type="EMBL" id="HBUF01344086">
    <property type="protein sequence ID" value="CAG6707378.1"/>
    <property type="molecule type" value="Transcribed_RNA"/>
</dbReference>
<reference evidence="2" key="1">
    <citation type="submission" date="2021-05" db="EMBL/GenBank/DDBJ databases">
        <authorList>
            <person name="Alioto T."/>
            <person name="Alioto T."/>
            <person name="Gomez Garrido J."/>
        </authorList>
    </citation>
    <scope>NUCLEOTIDE SEQUENCE</scope>
</reference>
<keyword evidence="1" id="KW-0732">Signal</keyword>
<feature type="chain" id="PRO_5036262229" evidence="1">
    <location>
        <begin position="20"/>
        <end position="167"/>
    </location>
</feature>
<evidence type="ECO:0000313" key="2">
    <source>
        <dbReference type="EMBL" id="CAG6707382.1"/>
    </source>
</evidence>
<dbReference type="EMBL" id="HBUF01344088">
    <property type="protein sequence ID" value="CAG6707382.1"/>
    <property type="molecule type" value="Transcribed_RNA"/>
</dbReference>